<proteinExistence type="predicted"/>
<dbReference type="WBParaSite" id="PDA_v2.g23569.t1">
    <property type="protein sequence ID" value="PDA_v2.g23569.t1"/>
    <property type="gene ID" value="PDA_v2.g23569"/>
</dbReference>
<evidence type="ECO:0000313" key="1">
    <source>
        <dbReference type="Proteomes" id="UP000887578"/>
    </source>
</evidence>
<keyword evidence="1" id="KW-1185">Reference proteome</keyword>
<sequence>MVSWLPKGTKECSDNVCYGFKCINLKGYVMYGYGCYEDFVNACKYKQSKIKEDAKGNKNYTYYDENVIAVSCGGDKPENCAVIRHDSIIRSNPNISESFGSIHKRYDPDDVLDQKCDYDNSPIAVLPQVQCRKGGQCLTRNTKYLDDPRSYNLTTCSECVRFVCGDNDRFMRGYGCLEEVERICTNIPSNVMQKIKANPKNYFYADKNSIIVTCSYKNDCQMDAAVKYVGSLSRDYLESMNMNYKNSSIKTCSYEPLPQPKNALSKTTDNGANNIQLSGMIIFGFIFFYLLW</sequence>
<dbReference type="AlphaFoldDB" id="A0A914Q8T2"/>
<protein>
    <submittedName>
        <fullName evidence="2">Uncharacterized protein</fullName>
    </submittedName>
</protein>
<accession>A0A914Q8T2</accession>
<reference evidence="2" key="1">
    <citation type="submission" date="2022-11" db="UniProtKB">
        <authorList>
            <consortium name="WormBaseParasite"/>
        </authorList>
    </citation>
    <scope>IDENTIFICATION</scope>
</reference>
<organism evidence="1 2">
    <name type="scientific">Panagrolaimus davidi</name>
    <dbReference type="NCBI Taxonomy" id="227884"/>
    <lineage>
        <taxon>Eukaryota</taxon>
        <taxon>Metazoa</taxon>
        <taxon>Ecdysozoa</taxon>
        <taxon>Nematoda</taxon>
        <taxon>Chromadorea</taxon>
        <taxon>Rhabditida</taxon>
        <taxon>Tylenchina</taxon>
        <taxon>Panagrolaimomorpha</taxon>
        <taxon>Panagrolaimoidea</taxon>
        <taxon>Panagrolaimidae</taxon>
        <taxon>Panagrolaimus</taxon>
    </lineage>
</organism>
<evidence type="ECO:0000313" key="2">
    <source>
        <dbReference type="WBParaSite" id="PDA_v2.g23569.t1"/>
    </source>
</evidence>
<name>A0A914Q8T2_9BILA</name>
<dbReference type="Proteomes" id="UP000887578">
    <property type="component" value="Unplaced"/>
</dbReference>